<dbReference type="SUPFAM" id="SSF101576">
    <property type="entry name" value="Supernatant protein factor (SPF), C-terminal domain"/>
    <property type="match status" value="1"/>
</dbReference>
<keyword evidence="6" id="KW-0833">Ubl conjugation pathway</keyword>
<evidence type="ECO:0000256" key="1">
    <source>
        <dbReference type="ARBA" id="ARBA00000707"/>
    </source>
</evidence>
<evidence type="ECO:0000256" key="8">
    <source>
        <dbReference type="ARBA" id="ARBA00022807"/>
    </source>
</evidence>
<dbReference type="PANTHER" id="PTHR24006:SF644">
    <property type="entry name" value="UBIQUITIN CARBOXYL-TERMINAL HYDROLASE 7"/>
    <property type="match status" value="1"/>
</dbReference>
<dbReference type="Gene3D" id="3.90.70.10">
    <property type="entry name" value="Cysteine proteinases"/>
    <property type="match status" value="1"/>
</dbReference>
<evidence type="ECO:0000256" key="11">
    <source>
        <dbReference type="SAM" id="Phobius"/>
    </source>
</evidence>
<dbReference type="PROSITE" id="PS00973">
    <property type="entry name" value="USP_2"/>
    <property type="match status" value="1"/>
</dbReference>
<evidence type="ECO:0000256" key="4">
    <source>
        <dbReference type="ARBA" id="ARBA00012759"/>
    </source>
</evidence>
<dbReference type="KEGG" id="ssl:SS1G_10046"/>
<gene>
    <name evidence="15" type="ORF">SS1G_10046</name>
</gene>
<evidence type="ECO:0000259" key="12">
    <source>
        <dbReference type="PROSITE" id="PS50144"/>
    </source>
</evidence>
<dbReference type="Gene3D" id="2.60.210.10">
    <property type="entry name" value="Apoptosis, Tumor Necrosis Factor Receptor Associated Protein 2, Chain A"/>
    <property type="match status" value="1"/>
</dbReference>
<dbReference type="RefSeq" id="XP_001589407.1">
    <property type="nucleotide sequence ID" value="XM_001589357.1"/>
</dbReference>
<keyword evidence="7" id="KW-0378">Hydrolase</keyword>
<dbReference type="Gene3D" id="3.10.20.90">
    <property type="entry name" value="Phosphatidylinositol 3-kinase Catalytic Subunit, Chain A, domain 1"/>
    <property type="match status" value="2"/>
</dbReference>
<dbReference type="InterPro" id="IPR050164">
    <property type="entry name" value="Peptidase_C19"/>
</dbReference>
<dbReference type="OMA" id="HTAHHRF"/>
<dbReference type="InterPro" id="IPR028889">
    <property type="entry name" value="USP"/>
</dbReference>
<dbReference type="GO" id="GO:0006508">
    <property type="term" value="P:proteolysis"/>
    <property type="evidence" value="ECO:0007669"/>
    <property type="project" value="UniProtKB-KW"/>
</dbReference>
<feature type="transmembrane region" description="Helical" evidence="11">
    <location>
        <begin position="1132"/>
        <end position="1153"/>
    </location>
</feature>
<dbReference type="InterPro" id="IPR001394">
    <property type="entry name" value="Peptidase_C19_UCH"/>
</dbReference>
<comment type="subcellular location">
    <subcellularLocation>
        <location evidence="2">Nucleus</location>
    </subcellularLocation>
</comment>
<dbReference type="PROSITE" id="PS00972">
    <property type="entry name" value="USP_1"/>
    <property type="match status" value="1"/>
</dbReference>
<dbReference type="FunFam" id="3.90.70.10:FF:000005">
    <property type="entry name" value="Ubiquitin carboxyl-terminal hydrolase 7"/>
    <property type="match status" value="1"/>
</dbReference>
<dbReference type="FunCoup" id="A7EXI1">
    <property type="interactions" value="1335"/>
</dbReference>
<dbReference type="Proteomes" id="UP000001312">
    <property type="component" value="Unassembled WGS sequence"/>
</dbReference>
<dbReference type="Pfam" id="PF14533">
    <property type="entry name" value="USP7_C2"/>
    <property type="match status" value="1"/>
</dbReference>
<dbReference type="GO" id="GO:0005634">
    <property type="term" value="C:nucleus"/>
    <property type="evidence" value="ECO:0000318"/>
    <property type="project" value="GO_Central"/>
</dbReference>
<dbReference type="InterPro" id="IPR029346">
    <property type="entry name" value="USP_C"/>
</dbReference>
<dbReference type="GO" id="GO:0005829">
    <property type="term" value="C:cytosol"/>
    <property type="evidence" value="ECO:0000318"/>
    <property type="project" value="GO_Central"/>
</dbReference>
<dbReference type="SMART" id="SM01190">
    <property type="entry name" value="EMP24_GP25L"/>
    <property type="match status" value="1"/>
</dbReference>
<keyword evidence="16" id="KW-1185">Reference proteome</keyword>
<dbReference type="InterPro" id="IPR038765">
    <property type="entry name" value="Papain-like_cys_pep_sf"/>
</dbReference>
<dbReference type="GeneID" id="5485305"/>
<evidence type="ECO:0000256" key="6">
    <source>
        <dbReference type="ARBA" id="ARBA00022786"/>
    </source>
</evidence>
<dbReference type="PROSITE" id="PS50235">
    <property type="entry name" value="USP_3"/>
    <property type="match status" value="1"/>
</dbReference>
<dbReference type="PANTHER" id="PTHR24006">
    <property type="entry name" value="UBIQUITIN CARBOXYL-TERMINAL HYDROLASE"/>
    <property type="match status" value="1"/>
</dbReference>
<evidence type="ECO:0000259" key="13">
    <source>
        <dbReference type="PROSITE" id="PS50235"/>
    </source>
</evidence>
<dbReference type="STRING" id="665079.A7EXI1"/>
<evidence type="ECO:0000256" key="9">
    <source>
        <dbReference type="ARBA" id="ARBA00023242"/>
    </source>
</evidence>
<dbReference type="SUPFAM" id="SSF49599">
    <property type="entry name" value="TRAF domain-like"/>
    <property type="match status" value="1"/>
</dbReference>
<evidence type="ECO:0000259" key="14">
    <source>
        <dbReference type="PROSITE" id="PS50866"/>
    </source>
</evidence>
<sequence>MDPSFDQDIQSPENMIVDPDEYVDPSDNEKDDIAIIDPDEPRPTPADDYEAMAELVLPPLDQQPPILETVHNTWEIKNWHGLAKREHGPIFEAGGYPWRILMFPYGNNTDNVSFYLEHGFEDGKPPDDFVCCLQFGLVLWNKNDPTLYTHHTAHHRFTKDEGDWGFTRFHETRKLFHHVWPGSSPPRVLVENGEANITAYVRVVEDETGVLWHNFANYDSKKETGFVGLKNQGATCYLNSLIQSLYFTNAFRKAVYQIPTQDEDTTTNSAYTLQRLFYQLQSSSTAVSTNELTKSFGWDTKQIFEQQDVQELSRKLMERMEIKMKGTAAENVLPKLFCGKVRTYISCINVDYESRRVEDFWDVQLNVSGNKNIEESFQDYIQVETMDGDNQYFAGENFKLQDAKKGVIFESFPEVLHLQLKRFEYDIERDSMMKVNDRYEFPETFDAAPYLSDDADKSESWVYKLHGVLVHSGDLNAGHYYAFIKPEKDGWFYKYDDDKVTKATMREVLEDNYGGEMPLLNGQVLDASQKPIIRHNSAYMLVYIREARLDEVLFPVTNADTPAHLQRKLEEEAAFKEARRKEREEQHLYLTVRVITSETYAAHGGHDLTMFDRSHEEDPAAAKSYKLLKKCTIKELIDVIGQDTGVDPRRLRVWFMVNRQNKTTRPDTPVMDFNQTIEDAHLKLAGSKTQELRLWAETAETVDSNGDAVWATHQLAKEGSSPNRSDEIVIFLKWFNVDAQSLVGCGHIYISNQRRVEELAPFILRRMGWPEDTKLKLYEEIKPDMIEPMKAKQSLKAAELQDGDIVCFQKALEKSSESGTGRGGSPDSNLSKSTTSIGHSSETPSNGSVPRYQPVKTSDIIEDARQYYDFLRHRRLITFHCHPTKGSKEFNSENCESFTLVLSAKHTYDQVAAKVGEKLDVDPNYIRFWTIAQNTGNPKTAIRRMSNQTLHTMVSTSYATFAGATIRADALYFEVLDISLAELDTKKSMKVSWISEGVTKEEQLDILVPKTGTVDDIISSVIKKAQLEDEEKGGPIRAYEIHSNKIHKELPRGYPVKDITEYINIMLERIPEEELAQPNGSQYIYAFHFQSEPSKVHSIPFKFLIVQRLDDRGRWKDHGAFDADILLTMKPSLIWCGLLACISPLVSATALTYKLSANEKACFYSNVDKQGAKIAFYFAVQAGGSFDVDYEVVGPNERVIMKEEKERQGDFVFTATEVGEYRFCFNNQMSTFSEKFVDFEIAVENEPRASIPSKQGTTPEQTSALEESIFKLSGQLSTITRNQKYFRTRENRNFSTVRSTERRIFNFSVIESLMMMCMAALQVFIVRFFFQGLGSQERLCVNEFGMGRERR</sequence>
<dbReference type="PROSITE" id="PS50866">
    <property type="entry name" value="GOLD"/>
    <property type="match status" value="1"/>
</dbReference>
<evidence type="ECO:0000256" key="5">
    <source>
        <dbReference type="ARBA" id="ARBA00022670"/>
    </source>
</evidence>
<dbReference type="GO" id="GO:0016579">
    <property type="term" value="P:protein deubiquitination"/>
    <property type="evidence" value="ECO:0007669"/>
    <property type="project" value="InterPro"/>
</dbReference>
<feature type="transmembrane region" description="Helical" evidence="11">
    <location>
        <begin position="1304"/>
        <end position="1330"/>
    </location>
</feature>
<dbReference type="PROSITE" id="PS50144">
    <property type="entry name" value="MATH"/>
    <property type="match status" value="1"/>
</dbReference>
<feature type="region of interest" description="Disordered" evidence="10">
    <location>
        <begin position="1"/>
        <end position="45"/>
    </location>
</feature>
<evidence type="ECO:0000256" key="7">
    <source>
        <dbReference type="ARBA" id="ARBA00022801"/>
    </source>
</evidence>
<dbReference type="GO" id="GO:0140492">
    <property type="term" value="F:metal-dependent deubiquitinase activity"/>
    <property type="evidence" value="ECO:0007669"/>
    <property type="project" value="UniProtKB-ARBA"/>
</dbReference>
<evidence type="ECO:0000256" key="3">
    <source>
        <dbReference type="ARBA" id="ARBA00009085"/>
    </source>
</evidence>
<dbReference type="InterPro" id="IPR009038">
    <property type="entry name" value="GOLD_dom"/>
</dbReference>
<keyword evidence="9" id="KW-0539">Nucleus</keyword>
<dbReference type="GO" id="GO:0004843">
    <property type="term" value="F:cysteine-type deubiquitinase activity"/>
    <property type="evidence" value="ECO:0000318"/>
    <property type="project" value="GO_Central"/>
</dbReference>
<dbReference type="Pfam" id="PF00443">
    <property type="entry name" value="UCH"/>
    <property type="match status" value="1"/>
</dbReference>
<name>A7EXI1_SCLS1</name>
<feature type="domain" description="GOLD" evidence="14">
    <location>
        <begin position="1160"/>
        <end position="1243"/>
    </location>
</feature>
<evidence type="ECO:0000313" key="15">
    <source>
        <dbReference type="EMBL" id="EDN94173.1"/>
    </source>
</evidence>
<reference evidence="16" key="1">
    <citation type="journal article" date="2011" name="PLoS Genet.">
        <title>Genomic analysis of the necrotrophic fungal pathogens Sclerotinia sclerotiorum and Botrytis cinerea.</title>
        <authorList>
            <person name="Amselem J."/>
            <person name="Cuomo C.A."/>
            <person name="van Kan J.A."/>
            <person name="Viaud M."/>
            <person name="Benito E.P."/>
            <person name="Couloux A."/>
            <person name="Coutinho P.M."/>
            <person name="de Vries R.P."/>
            <person name="Dyer P.S."/>
            <person name="Fillinger S."/>
            <person name="Fournier E."/>
            <person name="Gout L."/>
            <person name="Hahn M."/>
            <person name="Kohn L."/>
            <person name="Lapalu N."/>
            <person name="Plummer K.M."/>
            <person name="Pradier J.M."/>
            <person name="Quevillon E."/>
            <person name="Sharon A."/>
            <person name="Simon A."/>
            <person name="ten Have A."/>
            <person name="Tudzynski B."/>
            <person name="Tudzynski P."/>
            <person name="Wincker P."/>
            <person name="Andrew M."/>
            <person name="Anthouard V."/>
            <person name="Beever R.E."/>
            <person name="Beffa R."/>
            <person name="Benoit I."/>
            <person name="Bouzid O."/>
            <person name="Brault B."/>
            <person name="Chen Z."/>
            <person name="Choquer M."/>
            <person name="Collemare J."/>
            <person name="Cotton P."/>
            <person name="Danchin E.G."/>
            <person name="Da Silva C."/>
            <person name="Gautier A."/>
            <person name="Giraud C."/>
            <person name="Giraud T."/>
            <person name="Gonzalez C."/>
            <person name="Grossetete S."/>
            <person name="Guldener U."/>
            <person name="Henrissat B."/>
            <person name="Howlett B.J."/>
            <person name="Kodira C."/>
            <person name="Kretschmer M."/>
            <person name="Lappartient A."/>
            <person name="Leroch M."/>
            <person name="Levis C."/>
            <person name="Mauceli E."/>
            <person name="Neuveglise C."/>
            <person name="Oeser B."/>
            <person name="Pearson M."/>
            <person name="Poulain J."/>
            <person name="Poussereau N."/>
            <person name="Quesneville H."/>
            <person name="Rascle C."/>
            <person name="Schumacher J."/>
            <person name="Segurens B."/>
            <person name="Sexton A."/>
            <person name="Silva E."/>
            <person name="Sirven C."/>
            <person name="Soanes D.M."/>
            <person name="Talbot N.J."/>
            <person name="Templeton M."/>
            <person name="Yandava C."/>
            <person name="Yarden O."/>
            <person name="Zeng Q."/>
            <person name="Rollins J.A."/>
            <person name="Lebrun M.H."/>
            <person name="Dickman M."/>
        </authorList>
    </citation>
    <scope>NUCLEOTIDE SEQUENCE [LARGE SCALE GENOMIC DNA]</scope>
    <source>
        <strain evidence="16">ATCC 18683 / 1980 / Ss-1</strain>
    </source>
</reference>
<comment type="similarity">
    <text evidence="3">Belongs to the peptidase C19 family.</text>
</comment>
<proteinExistence type="inferred from homology"/>
<dbReference type="EMBL" id="CH476634">
    <property type="protein sequence ID" value="EDN94173.1"/>
    <property type="molecule type" value="Genomic_DNA"/>
</dbReference>
<feature type="compositionally biased region" description="Polar residues" evidence="10">
    <location>
        <begin position="826"/>
        <end position="848"/>
    </location>
</feature>
<dbReference type="InterPro" id="IPR036598">
    <property type="entry name" value="GOLD_dom_sf"/>
</dbReference>
<dbReference type="EC" id="3.4.19.12" evidence="4"/>
<dbReference type="GO" id="GO:0031647">
    <property type="term" value="P:regulation of protein stability"/>
    <property type="evidence" value="ECO:0000318"/>
    <property type="project" value="GO_Central"/>
</dbReference>
<dbReference type="InterPro" id="IPR008974">
    <property type="entry name" value="TRAF-like"/>
</dbReference>
<dbReference type="InterPro" id="IPR002083">
    <property type="entry name" value="MATH/TRAF_dom"/>
</dbReference>
<dbReference type="GO" id="GO:0004175">
    <property type="term" value="F:endopeptidase activity"/>
    <property type="evidence" value="ECO:0007669"/>
    <property type="project" value="UniProtKB-ARBA"/>
</dbReference>
<keyword evidence="11" id="KW-0812">Transmembrane</keyword>
<evidence type="ECO:0000256" key="2">
    <source>
        <dbReference type="ARBA" id="ARBA00004123"/>
    </source>
</evidence>
<accession>A7EXI1</accession>
<dbReference type="FunFam" id="2.60.210.10:FF:000011">
    <property type="entry name" value="Ubiquitin carboxyl-terminal hydrolase 7"/>
    <property type="match status" value="1"/>
</dbReference>
<keyword evidence="5" id="KW-0645">Protease</keyword>
<dbReference type="Pfam" id="PF22486">
    <property type="entry name" value="MATH_2"/>
    <property type="match status" value="1"/>
</dbReference>
<dbReference type="SMART" id="SM00061">
    <property type="entry name" value="MATH"/>
    <property type="match status" value="1"/>
</dbReference>
<feature type="domain" description="USP" evidence="13">
    <location>
        <begin position="227"/>
        <end position="546"/>
    </location>
</feature>
<keyword evidence="8" id="KW-0788">Thiol protease</keyword>
<dbReference type="Pfam" id="PF01105">
    <property type="entry name" value="EMP24_GP25L"/>
    <property type="match status" value="1"/>
</dbReference>
<dbReference type="SUPFAM" id="SSF54001">
    <property type="entry name" value="Cysteine proteinases"/>
    <property type="match status" value="1"/>
</dbReference>
<comment type="catalytic activity">
    <reaction evidence="1">
        <text>Thiol-dependent hydrolysis of ester, thioester, amide, peptide and isopeptide bonds formed by the C-terminal Gly of ubiquitin (a 76-residue protein attached to proteins as an intracellular targeting signal).</text>
        <dbReference type="EC" id="3.4.19.12"/>
    </reaction>
</comment>
<dbReference type="CDD" id="cd02659">
    <property type="entry name" value="peptidase_C19C"/>
    <property type="match status" value="1"/>
</dbReference>
<feature type="domain" description="MATH" evidence="12">
    <location>
        <begin position="69"/>
        <end position="201"/>
    </location>
</feature>
<keyword evidence="11" id="KW-1133">Transmembrane helix</keyword>
<dbReference type="InterPro" id="IPR024729">
    <property type="entry name" value="USP7_ICP0-binding_dom"/>
</dbReference>
<dbReference type="InParanoid" id="A7EXI1"/>
<organism evidence="15 16">
    <name type="scientific">Sclerotinia sclerotiorum (strain ATCC 18683 / 1980 / Ss-1)</name>
    <name type="common">White mold</name>
    <name type="synonym">Whetzelinia sclerotiorum</name>
    <dbReference type="NCBI Taxonomy" id="665079"/>
    <lineage>
        <taxon>Eukaryota</taxon>
        <taxon>Fungi</taxon>
        <taxon>Dikarya</taxon>
        <taxon>Ascomycota</taxon>
        <taxon>Pezizomycotina</taxon>
        <taxon>Leotiomycetes</taxon>
        <taxon>Helotiales</taxon>
        <taxon>Sclerotiniaceae</taxon>
        <taxon>Sclerotinia</taxon>
    </lineage>
</organism>
<keyword evidence="11" id="KW-0472">Membrane</keyword>
<dbReference type="Pfam" id="PF12436">
    <property type="entry name" value="USP7_ICP0_bdg"/>
    <property type="match status" value="1"/>
</dbReference>
<feature type="region of interest" description="Disordered" evidence="10">
    <location>
        <begin position="815"/>
        <end position="855"/>
    </location>
</feature>
<protein>
    <recommendedName>
        <fullName evidence="4">ubiquitinyl hydrolase 1</fullName>
        <ecNumber evidence="4">3.4.19.12</ecNumber>
    </recommendedName>
</protein>
<evidence type="ECO:0000313" key="16">
    <source>
        <dbReference type="Proteomes" id="UP000001312"/>
    </source>
</evidence>
<evidence type="ECO:0000256" key="10">
    <source>
        <dbReference type="SAM" id="MobiDB-lite"/>
    </source>
</evidence>
<dbReference type="InterPro" id="IPR018200">
    <property type="entry name" value="USP_CS"/>
</dbReference>